<dbReference type="Gene3D" id="2.40.50.40">
    <property type="match status" value="1"/>
</dbReference>
<dbReference type="InterPro" id="IPR043128">
    <property type="entry name" value="Rev_trsase/Diguanyl_cyclase"/>
</dbReference>
<feature type="compositionally biased region" description="Low complexity" evidence="2">
    <location>
        <begin position="472"/>
        <end position="509"/>
    </location>
</feature>
<protein>
    <recommendedName>
        <fullName evidence="8">Reverse transcriptase</fullName>
    </recommendedName>
</protein>
<evidence type="ECO:0000313" key="7">
    <source>
        <dbReference type="Proteomes" id="UP000009138"/>
    </source>
</evidence>
<dbReference type="Pfam" id="PF03732">
    <property type="entry name" value="Retrotrans_gag"/>
    <property type="match status" value="1"/>
</dbReference>
<dbReference type="Proteomes" id="UP000009138">
    <property type="component" value="Unassembled WGS sequence"/>
</dbReference>
<dbReference type="GO" id="GO:0003824">
    <property type="term" value="F:catalytic activity"/>
    <property type="evidence" value="ECO:0007669"/>
    <property type="project" value="UniProtKB-KW"/>
</dbReference>
<organism evidence="6 7">
    <name type="scientific">Rhizopus delemar (strain RA 99-880 / ATCC MYA-4621 / FGSC 9543 / NRRL 43880)</name>
    <name type="common">Mucormycosis agent</name>
    <name type="synonym">Rhizopus arrhizus var. delemar</name>
    <dbReference type="NCBI Taxonomy" id="246409"/>
    <lineage>
        <taxon>Eukaryota</taxon>
        <taxon>Fungi</taxon>
        <taxon>Fungi incertae sedis</taxon>
        <taxon>Mucoromycota</taxon>
        <taxon>Mucoromycotina</taxon>
        <taxon>Mucoromycetes</taxon>
        <taxon>Mucorales</taxon>
        <taxon>Mucorineae</taxon>
        <taxon>Rhizopodaceae</taxon>
        <taxon>Rhizopus</taxon>
    </lineage>
</organism>
<evidence type="ECO:0000256" key="1">
    <source>
        <dbReference type="ARBA" id="ARBA00023268"/>
    </source>
</evidence>
<feature type="compositionally biased region" description="Basic residues" evidence="2">
    <location>
        <begin position="1575"/>
        <end position="1584"/>
    </location>
</feature>
<dbReference type="EMBL" id="CH476735">
    <property type="protein sequence ID" value="EIE80925.1"/>
    <property type="molecule type" value="Genomic_DNA"/>
</dbReference>
<feature type="compositionally biased region" description="Low complexity" evidence="2">
    <location>
        <begin position="397"/>
        <end position="406"/>
    </location>
</feature>
<dbReference type="PROSITE" id="PS50878">
    <property type="entry name" value="RT_POL"/>
    <property type="match status" value="1"/>
</dbReference>
<feature type="compositionally biased region" description="Polar residues" evidence="2">
    <location>
        <begin position="31"/>
        <end position="53"/>
    </location>
</feature>
<dbReference type="InterPro" id="IPR041588">
    <property type="entry name" value="Integrase_H2C2"/>
</dbReference>
<feature type="compositionally biased region" description="Polar residues" evidence="2">
    <location>
        <begin position="337"/>
        <end position="347"/>
    </location>
</feature>
<feature type="domain" description="Chromo" evidence="3">
    <location>
        <begin position="1500"/>
        <end position="1559"/>
    </location>
</feature>
<dbReference type="SUPFAM" id="SSF53098">
    <property type="entry name" value="Ribonuclease H-like"/>
    <property type="match status" value="1"/>
</dbReference>
<feature type="region of interest" description="Disordered" evidence="2">
    <location>
        <begin position="1553"/>
        <end position="1584"/>
    </location>
</feature>
<dbReference type="VEuPathDB" id="FungiDB:RO3G_05630"/>
<evidence type="ECO:0000259" key="3">
    <source>
        <dbReference type="PROSITE" id="PS50013"/>
    </source>
</evidence>
<proteinExistence type="predicted"/>
<dbReference type="InterPro" id="IPR000477">
    <property type="entry name" value="RT_dom"/>
</dbReference>
<feature type="region of interest" description="Disordered" evidence="2">
    <location>
        <begin position="1"/>
        <end position="53"/>
    </location>
</feature>
<dbReference type="eggNOG" id="KOG0017">
    <property type="taxonomic scope" value="Eukaryota"/>
</dbReference>
<dbReference type="InterPro" id="IPR050951">
    <property type="entry name" value="Retrovirus_Pol_polyprotein"/>
</dbReference>
<dbReference type="Gene3D" id="3.30.70.270">
    <property type="match status" value="2"/>
</dbReference>
<dbReference type="PANTHER" id="PTHR37984:SF5">
    <property type="entry name" value="PROTEIN NYNRIN-LIKE"/>
    <property type="match status" value="1"/>
</dbReference>
<dbReference type="PROSITE" id="PS50994">
    <property type="entry name" value="INTEGRASE"/>
    <property type="match status" value="1"/>
</dbReference>
<dbReference type="InterPro" id="IPR005162">
    <property type="entry name" value="Retrotrans_gag_dom"/>
</dbReference>
<feature type="compositionally biased region" description="Polar residues" evidence="2">
    <location>
        <begin position="407"/>
        <end position="427"/>
    </location>
</feature>
<dbReference type="PROSITE" id="PS50013">
    <property type="entry name" value="CHROMO_2"/>
    <property type="match status" value="1"/>
</dbReference>
<dbReference type="InParanoid" id="I1BXJ5"/>
<dbReference type="Pfam" id="PF17921">
    <property type="entry name" value="Integrase_H2C2"/>
    <property type="match status" value="1"/>
</dbReference>
<dbReference type="PANTHER" id="PTHR37984">
    <property type="entry name" value="PROTEIN CBG26694"/>
    <property type="match status" value="1"/>
</dbReference>
<dbReference type="SUPFAM" id="SSF54160">
    <property type="entry name" value="Chromo domain-like"/>
    <property type="match status" value="1"/>
</dbReference>
<evidence type="ECO:0008006" key="8">
    <source>
        <dbReference type="Google" id="ProtNLM"/>
    </source>
</evidence>
<dbReference type="InterPro" id="IPR043502">
    <property type="entry name" value="DNA/RNA_pol_sf"/>
</dbReference>
<evidence type="ECO:0000256" key="2">
    <source>
        <dbReference type="SAM" id="MobiDB-lite"/>
    </source>
</evidence>
<feature type="compositionally biased region" description="Basic and acidic residues" evidence="2">
    <location>
        <begin position="21"/>
        <end position="30"/>
    </location>
</feature>
<feature type="region of interest" description="Disordered" evidence="2">
    <location>
        <begin position="337"/>
        <end position="357"/>
    </location>
</feature>
<gene>
    <name evidence="6" type="ORF">RO3G_05630</name>
</gene>
<evidence type="ECO:0000259" key="4">
    <source>
        <dbReference type="PROSITE" id="PS50878"/>
    </source>
</evidence>
<dbReference type="Gene3D" id="3.30.420.10">
    <property type="entry name" value="Ribonuclease H-like superfamily/Ribonuclease H"/>
    <property type="match status" value="1"/>
</dbReference>
<dbReference type="InterPro" id="IPR036397">
    <property type="entry name" value="RNaseH_sf"/>
</dbReference>
<evidence type="ECO:0000313" key="6">
    <source>
        <dbReference type="EMBL" id="EIE80925.1"/>
    </source>
</evidence>
<dbReference type="Pfam" id="PF00665">
    <property type="entry name" value="rve"/>
    <property type="match status" value="1"/>
</dbReference>
<dbReference type="GO" id="GO:0015074">
    <property type="term" value="P:DNA integration"/>
    <property type="evidence" value="ECO:0007669"/>
    <property type="project" value="InterPro"/>
</dbReference>
<accession>I1BXJ5</accession>
<dbReference type="Pfam" id="PF17919">
    <property type="entry name" value="RT_RNaseH_2"/>
    <property type="match status" value="1"/>
</dbReference>
<dbReference type="GO" id="GO:0003676">
    <property type="term" value="F:nucleic acid binding"/>
    <property type="evidence" value="ECO:0007669"/>
    <property type="project" value="InterPro"/>
</dbReference>
<dbReference type="RefSeq" id="XP_067516321.1">
    <property type="nucleotide sequence ID" value="XM_067660220.1"/>
</dbReference>
<dbReference type="InterPro" id="IPR016197">
    <property type="entry name" value="Chromo-like_dom_sf"/>
</dbReference>
<sequence>MSTTISYCSTTAGSSSSNDKTYPDNARRMSDVSTLSSEAQSSGMTTSAVSSGSFEPRIAAPSIHSSIEELDSTIIGATQVILNLSVRLLSTTPESEEDSMVRAKYEACSKDLERLVHTRDLLQRAMTHAVPTAWTGAPQVAPATLNVVPPNLPLMQWKGAVFDPSAPVSVDVKHCLKKFQDVMFAHGLDLDQHWLRLLPPCLSSSQRTWLDEYQEKEDVHTWSQFKKAFTGHYGVGSAEEKATSTTELLRISMTAAETVDQYVERFNNLRRLAQIQDRCVLTRCFLIGLQADIYKKVIVSLANCTDAQKESVDYVVKLAKTLYHSLYKVRRVANASHTSAGPSMVNDSSSSGRKKSSAFVSGSAVRAAPYPKASRKYCSFHKTTTHSNDECRAMKKPSSPSPSSGSTQVDISSGSAASQWNPRNQPSGLERPCRSCGADNWRPGHRCKGKGRSTGSSADDSDLAGPSHLFRGMSRSPASSLSSVASSGNDVSASVGSSATPTTSSSDASSGRKTDAAGPVVSVPDSSDDMDIDVAEALTVAEAAQAFPTPNPGSIKLGHNSSSTVSRLGIINLTVYYNQIRLSYEFEVFDFSSDVPICLGLDILPKLRIGLTGLATSWLNSNIPKIPDPVNPDDYKPNETPVGTKQERQQLMSTIQPLLDANTSIPMSSHCNLPGAIITLDTEPNAFAYRRQPDIAIANRKIMEDQIQTWLDDCVIEPAPSNTRFNNPIFLVGKKDVNGLYTKKRAVIDPRMLNQLVKNVDRMPLPLISNLHQRMGSATIFTTFDIRACFHRFLIQESDRPKTAFTHPFTGMQYQFRHCPFGLTSTGNIVQRVLTNLFADLPYTALYIDDLCVFSSGDMNQHIEYVREVLKRLTAANLIINVEKTHFAQSCPTPKTSRQVMSFLGFANYFRNSLPMFSRLTAPLDRLRSLNSLKGIWNETHECSFRNIKDALVNAPVIHIPNLKYPFYVATDASAYGIGGVVYQVIDQVIQYNAFAARSLSPTERRYHTNKRELLAIVFMFERYNKWLYNRHFTLTTDHKALIYIKKQVVPNVAMLVWFETIFEYSFDIVHCPGIKNIIPDALSRLFPDDNKLEGGNNVNNVAIYSIRGKEKEKRKPTFKEKSKSYETQTYAVTSATSSSSSKPLLHRALQYEDYITPPPEERKDIILKAHLLGHYGIKAIEQTIHGDKLHWTNLRQDIQDVISKCHEYHWVMDLGTFNITSTSGNNFLLVMVDLFSRFTILKAIPDKQALTIAKQLVDIFCTFGWPKVIASDNGKEFTATIVTELINNSGIDKRVSNPFNPLGNSVNEAFVGIAKKTIVKQLQGRKEDWDLYVPATQYAMNLKYSRLHKSRPYTVIFNKVPNDMKDYSHIKPTLRSEAVDSKAIENRLKYATEVVIPALAKRIKETQDVDNAYFMKTNKIVHTPFPLHSEVMIKNVNKENKTDPYYEGPFYISGMTTNGSYILVDKQNNLLSRDVPTSHLKLIALHSNKSAESIDDQHYEIQAIIQHKGTPGNYQYLVHLKGYDDPMDYTWEPTSSFDDRSSIETYWARRQAGNNTAVSKKARLPKRTVPTRDHHSRSKRSRR</sequence>
<dbReference type="CDD" id="cd09274">
    <property type="entry name" value="RNase_HI_RT_Ty3"/>
    <property type="match status" value="1"/>
</dbReference>
<dbReference type="GO" id="GO:0005634">
    <property type="term" value="C:nucleus"/>
    <property type="evidence" value="ECO:0007669"/>
    <property type="project" value="UniProtKB-ARBA"/>
</dbReference>
<dbReference type="OMA" id="WHYFTEQ"/>
<dbReference type="Gene3D" id="1.10.340.70">
    <property type="match status" value="1"/>
</dbReference>
<dbReference type="FunFam" id="3.10.20.370:FF:000001">
    <property type="entry name" value="Retrovirus-related Pol polyprotein from transposon 17.6-like protein"/>
    <property type="match status" value="1"/>
</dbReference>
<feature type="domain" description="Integrase catalytic" evidence="5">
    <location>
        <begin position="1203"/>
        <end position="1361"/>
    </location>
</feature>
<dbReference type="SMART" id="SM00298">
    <property type="entry name" value="CHROMO"/>
    <property type="match status" value="1"/>
</dbReference>
<dbReference type="Gene3D" id="3.10.10.10">
    <property type="entry name" value="HIV Type 1 Reverse Transcriptase, subunit A, domain 1"/>
    <property type="match status" value="1"/>
</dbReference>
<feature type="compositionally biased region" description="Low complexity" evidence="2">
    <location>
        <begin position="1"/>
        <end position="17"/>
    </location>
</feature>
<dbReference type="SUPFAM" id="SSF56672">
    <property type="entry name" value="DNA/RNA polymerases"/>
    <property type="match status" value="1"/>
</dbReference>
<evidence type="ECO:0000259" key="5">
    <source>
        <dbReference type="PROSITE" id="PS50994"/>
    </source>
</evidence>
<keyword evidence="7" id="KW-1185">Reference proteome</keyword>
<reference evidence="6 7" key="1">
    <citation type="journal article" date="2009" name="PLoS Genet.">
        <title>Genomic analysis of the basal lineage fungus Rhizopus oryzae reveals a whole-genome duplication.</title>
        <authorList>
            <person name="Ma L.-J."/>
            <person name="Ibrahim A.S."/>
            <person name="Skory C."/>
            <person name="Grabherr M.G."/>
            <person name="Burger G."/>
            <person name="Butler M."/>
            <person name="Elias M."/>
            <person name="Idnurm A."/>
            <person name="Lang B.F."/>
            <person name="Sone T."/>
            <person name="Abe A."/>
            <person name="Calvo S.E."/>
            <person name="Corrochano L.M."/>
            <person name="Engels R."/>
            <person name="Fu J."/>
            <person name="Hansberg W."/>
            <person name="Kim J.-M."/>
            <person name="Kodira C.D."/>
            <person name="Koehrsen M.J."/>
            <person name="Liu B."/>
            <person name="Miranda-Saavedra D."/>
            <person name="O'Leary S."/>
            <person name="Ortiz-Castellanos L."/>
            <person name="Poulter R."/>
            <person name="Rodriguez-Romero J."/>
            <person name="Ruiz-Herrera J."/>
            <person name="Shen Y.-Q."/>
            <person name="Zeng Q."/>
            <person name="Galagan J."/>
            <person name="Birren B.W."/>
            <person name="Cuomo C.A."/>
            <person name="Wickes B.L."/>
        </authorList>
    </citation>
    <scope>NUCLEOTIDE SEQUENCE [LARGE SCALE GENOMIC DNA]</scope>
    <source>
        <strain evidence="7">RA 99-880 / ATCC MYA-4621 / FGSC 9543 / NRRL 43880</strain>
    </source>
</reference>
<dbReference type="CDD" id="cd01647">
    <property type="entry name" value="RT_LTR"/>
    <property type="match status" value="1"/>
</dbReference>
<dbReference type="FunFam" id="3.30.70.270:FF:000020">
    <property type="entry name" value="Transposon Tf2-6 polyprotein-like Protein"/>
    <property type="match status" value="1"/>
</dbReference>
<feature type="domain" description="Reverse transcriptase" evidence="4">
    <location>
        <begin position="713"/>
        <end position="908"/>
    </location>
</feature>
<dbReference type="InterPro" id="IPR001584">
    <property type="entry name" value="Integrase_cat-core"/>
</dbReference>
<name>I1BXJ5_RHIO9</name>
<keyword evidence="1" id="KW-0511">Multifunctional enzyme</keyword>
<dbReference type="Pfam" id="PF00078">
    <property type="entry name" value="RVT_1"/>
    <property type="match status" value="1"/>
</dbReference>
<dbReference type="InterPro" id="IPR012337">
    <property type="entry name" value="RNaseH-like_sf"/>
</dbReference>
<dbReference type="InterPro" id="IPR041577">
    <property type="entry name" value="RT_RNaseH_2"/>
</dbReference>
<feature type="region of interest" description="Disordered" evidence="2">
    <location>
        <begin position="388"/>
        <end position="528"/>
    </location>
</feature>
<dbReference type="STRING" id="246409.I1BXJ5"/>
<dbReference type="InterPro" id="IPR000953">
    <property type="entry name" value="Chromo/chromo_shadow_dom"/>
</dbReference>
<dbReference type="GeneID" id="93612601"/>